<feature type="compositionally biased region" description="Basic and acidic residues" evidence="1">
    <location>
        <begin position="198"/>
        <end position="214"/>
    </location>
</feature>
<dbReference type="AlphaFoldDB" id="A0A8U0PX08"/>
<proteinExistence type="predicted"/>
<feature type="compositionally biased region" description="Basic and acidic residues" evidence="1">
    <location>
        <begin position="131"/>
        <end position="166"/>
    </location>
</feature>
<dbReference type="Proteomes" id="UP000808372">
    <property type="component" value="Chromosome 36"/>
</dbReference>
<name>A0A8U0PX08_SALNM</name>
<feature type="region of interest" description="Disordered" evidence="1">
    <location>
        <begin position="84"/>
        <end position="186"/>
    </location>
</feature>
<evidence type="ECO:0000313" key="4">
    <source>
        <dbReference type="RefSeq" id="XP_038832086.1"/>
    </source>
</evidence>
<sequence length="214" mass="24240">MNNVYDKTTSTRKVLIAFFILVFLVCLLISLYMWLNRKTNGQYTVRQLVYGQDGARDRIMGGVRVLEVRLGRRLWPLGADEEAIREEEHTNEERDVERGSEGRESEGEEEGDEREDGGDDSSDDYSSMEGCDLRERAKLTGEKEEIRECEEKREENMEEKWESKEDGESDEGAVGGEKSGGGGLLIDLHQFSGSAIWSEDRSEGGRDKDDVTAL</sequence>
<feature type="compositionally biased region" description="Acidic residues" evidence="1">
    <location>
        <begin position="106"/>
        <end position="123"/>
    </location>
</feature>
<keyword evidence="2" id="KW-1133">Transmembrane helix</keyword>
<feature type="transmembrane region" description="Helical" evidence="2">
    <location>
        <begin position="14"/>
        <end position="35"/>
    </location>
</feature>
<evidence type="ECO:0000256" key="2">
    <source>
        <dbReference type="SAM" id="Phobius"/>
    </source>
</evidence>
<dbReference type="KEGG" id="snh:120030708"/>
<feature type="compositionally biased region" description="Gly residues" evidence="1">
    <location>
        <begin position="173"/>
        <end position="184"/>
    </location>
</feature>
<evidence type="ECO:0000313" key="3">
    <source>
        <dbReference type="Proteomes" id="UP000808372"/>
    </source>
</evidence>
<keyword evidence="3" id="KW-1185">Reference proteome</keyword>
<evidence type="ECO:0000256" key="1">
    <source>
        <dbReference type="SAM" id="MobiDB-lite"/>
    </source>
</evidence>
<dbReference type="GeneID" id="120030708"/>
<keyword evidence="2" id="KW-0472">Membrane</keyword>
<dbReference type="RefSeq" id="XP_038832086.1">
    <property type="nucleotide sequence ID" value="XM_038976158.1"/>
</dbReference>
<accession>A0A8U0PX08</accession>
<organism evidence="3 4">
    <name type="scientific">Salvelinus namaycush</name>
    <name type="common">Lake trout</name>
    <name type="synonym">Salmo namaycush</name>
    <dbReference type="NCBI Taxonomy" id="8040"/>
    <lineage>
        <taxon>Eukaryota</taxon>
        <taxon>Metazoa</taxon>
        <taxon>Chordata</taxon>
        <taxon>Craniata</taxon>
        <taxon>Vertebrata</taxon>
        <taxon>Euteleostomi</taxon>
        <taxon>Actinopterygii</taxon>
        <taxon>Neopterygii</taxon>
        <taxon>Teleostei</taxon>
        <taxon>Protacanthopterygii</taxon>
        <taxon>Salmoniformes</taxon>
        <taxon>Salmonidae</taxon>
        <taxon>Salmoninae</taxon>
        <taxon>Salvelinus</taxon>
    </lineage>
</organism>
<evidence type="ECO:0000313" key="5">
    <source>
        <dbReference type="RefSeq" id="XP_038832087.1"/>
    </source>
</evidence>
<reference evidence="4 5" key="1">
    <citation type="submission" date="2025-04" db="UniProtKB">
        <authorList>
            <consortium name="RefSeq"/>
        </authorList>
    </citation>
    <scope>IDENTIFICATION</scope>
    <source>
        <tissue evidence="4 5">White muscle</tissue>
    </source>
</reference>
<keyword evidence="2" id="KW-0812">Transmembrane</keyword>
<feature type="compositionally biased region" description="Basic and acidic residues" evidence="1">
    <location>
        <begin position="86"/>
        <end position="105"/>
    </location>
</feature>
<dbReference type="RefSeq" id="XP_038832087.1">
    <property type="nucleotide sequence ID" value="XM_038976159.1"/>
</dbReference>
<protein>
    <submittedName>
        <fullName evidence="4 5">Uncharacterized protein si:ch211-119e14.1</fullName>
    </submittedName>
</protein>
<gene>
    <name evidence="4 5" type="primary">si:ch211-119e14.1</name>
</gene>
<feature type="region of interest" description="Disordered" evidence="1">
    <location>
        <begin position="195"/>
        <end position="214"/>
    </location>
</feature>